<feature type="region of interest" description="Disordered" evidence="1">
    <location>
        <begin position="1"/>
        <end position="34"/>
    </location>
</feature>
<dbReference type="Gene3D" id="2.60.40.2880">
    <property type="entry name" value="MmpS1-5, C-terminal soluble domain"/>
    <property type="match status" value="1"/>
</dbReference>
<evidence type="ECO:0000313" key="3">
    <source>
        <dbReference type="Proteomes" id="UP000468928"/>
    </source>
</evidence>
<protein>
    <submittedName>
        <fullName evidence="2">Uncharacterized protein</fullName>
    </submittedName>
</protein>
<comment type="caution">
    <text evidence="2">The sequence shown here is derived from an EMBL/GenBank/DDBJ whole genome shotgun (WGS) entry which is preliminary data.</text>
</comment>
<evidence type="ECO:0000313" key="2">
    <source>
        <dbReference type="EMBL" id="NEW47254.1"/>
    </source>
</evidence>
<evidence type="ECO:0000256" key="1">
    <source>
        <dbReference type="SAM" id="MobiDB-lite"/>
    </source>
</evidence>
<dbReference type="InterPro" id="IPR038468">
    <property type="entry name" value="MmpS_C"/>
</dbReference>
<proteinExistence type="predicted"/>
<sequence length="74" mass="7968">MSESQSSQPWRQEAMVGGYSRRASVQADSPSSEGKVTCRIIVDGRVLAEHTAQATYATAFYAAATPEQQCPNDS</sequence>
<feature type="compositionally biased region" description="Polar residues" evidence="1">
    <location>
        <begin position="1"/>
        <end position="10"/>
    </location>
</feature>
<organism evidence="2 3">
    <name type="scientific">Nocardia cyriacigeorgica</name>
    <dbReference type="NCBI Taxonomy" id="135487"/>
    <lineage>
        <taxon>Bacteria</taxon>
        <taxon>Bacillati</taxon>
        <taxon>Actinomycetota</taxon>
        <taxon>Actinomycetes</taxon>
        <taxon>Mycobacteriales</taxon>
        <taxon>Nocardiaceae</taxon>
        <taxon>Nocardia</taxon>
    </lineage>
</organism>
<dbReference type="Proteomes" id="UP000468928">
    <property type="component" value="Unassembled WGS sequence"/>
</dbReference>
<dbReference type="RefSeq" id="WP_163825180.1">
    <property type="nucleotide sequence ID" value="NZ_JAAGUY010000014.1"/>
</dbReference>
<reference evidence="2 3" key="1">
    <citation type="submission" date="2020-01" db="EMBL/GenBank/DDBJ databases">
        <title>Genetics and antimicrobial susceptibilities of Nocardia species isolated from the soil; a comparison with species isolated from humans.</title>
        <authorList>
            <person name="Carrasco G."/>
            <person name="Monzon S."/>
            <person name="Sansegundo M."/>
            <person name="Garcia E."/>
            <person name="Garrido N."/>
            <person name="Medina M.J."/>
            <person name="Villalon P."/>
            <person name="Ramirez-Arocha A.C."/>
            <person name="Jimenez P."/>
            <person name="Cuesta I."/>
            <person name="Valdezate S."/>
        </authorList>
    </citation>
    <scope>NUCLEOTIDE SEQUENCE [LARGE SCALE GENOMIC DNA]</scope>
    <source>
        <strain evidence="2 3">CNM20110639</strain>
    </source>
</reference>
<name>A0A6P1DDM8_9NOCA</name>
<accession>A0A6P1DDM8</accession>
<gene>
    <name evidence="2" type="ORF">GV789_22815</name>
</gene>
<dbReference type="EMBL" id="JAAGUZ010000077">
    <property type="protein sequence ID" value="NEW47254.1"/>
    <property type="molecule type" value="Genomic_DNA"/>
</dbReference>
<dbReference type="AlphaFoldDB" id="A0A6P1DDM8"/>